<dbReference type="InterPro" id="IPR046525">
    <property type="entry name" value="DUF6702"/>
</dbReference>
<evidence type="ECO:0000313" key="3">
    <source>
        <dbReference type="Proteomes" id="UP000198836"/>
    </source>
</evidence>
<dbReference type="RefSeq" id="WP_090980881.1">
    <property type="nucleotide sequence ID" value="NZ_FOJM01000003.1"/>
</dbReference>
<sequence>MHKLKYILLFLCCAFFSVKAGTKHPLHVSTTEVNFNAKDKTLEVSCRIFSDDFEAILARLYKQKTDLSNPNMKSAMDVLVKKYLLAHLQLKANGKAVAMNYIGFEIDHEATNIYLEVEKVPTLKSVEVNDSILYDMFDDQMSIVHIVKGNNRKSTKILYPEKKFTANF</sequence>
<evidence type="ECO:0000256" key="1">
    <source>
        <dbReference type="SAM" id="SignalP"/>
    </source>
</evidence>
<protein>
    <recommendedName>
        <fullName evidence="4">Peptidase E</fullName>
    </recommendedName>
</protein>
<organism evidence="2 3">
    <name type="scientific">Pedobacter suwonensis</name>
    <dbReference type="NCBI Taxonomy" id="332999"/>
    <lineage>
        <taxon>Bacteria</taxon>
        <taxon>Pseudomonadati</taxon>
        <taxon>Bacteroidota</taxon>
        <taxon>Sphingobacteriia</taxon>
        <taxon>Sphingobacteriales</taxon>
        <taxon>Sphingobacteriaceae</taxon>
        <taxon>Pedobacter</taxon>
    </lineage>
</organism>
<accession>A0A1I0SSQ4</accession>
<keyword evidence="3" id="KW-1185">Reference proteome</keyword>
<dbReference type="STRING" id="332999.SAMN04488511_10385"/>
<dbReference type="AlphaFoldDB" id="A0A1I0SSQ4"/>
<reference evidence="3" key="1">
    <citation type="submission" date="2016-10" db="EMBL/GenBank/DDBJ databases">
        <authorList>
            <person name="Varghese N."/>
            <person name="Submissions S."/>
        </authorList>
    </citation>
    <scope>NUCLEOTIDE SEQUENCE [LARGE SCALE GENOMIC DNA]</scope>
    <source>
        <strain evidence="3">DSM 18130</strain>
    </source>
</reference>
<dbReference type="EMBL" id="FOJM01000003">
    <property type="protein sequence ID" value="SFA42519.1"/>
    <property type="molecule type" value="Genomic_DNA"/>
</dbReference>
<keyword evidence="1" id="KW-0732">Signal</keyword>
<proteinExistence type="predicted"/>
<evidence type="ECO:0008006" key="4">
    <source>
        <dbReference type="Google" id="ProtNLM"/>
    </source>
</evidence>
<evidence type="ECO:0000313" key="2">
    <source>
        <dbReference type="EMBL" id="SFA42519.1"/>
    </source>
</evidence>
<dbReference type="OrthoDB" id="5735516at2"/>
<dbReference type="Pfam" id="PF20420">
    <property type="entry name" value="DUF6702"/>
    <property type="match status" value="1"/>
</dbReference>
<feature type="signal peptide" evidence="1">
    <location>
        <begin position="1"/>
        <end position="20"/>
    </location>
</feature>
<gene>
    <name evidence="2" type="ORF">SAMN04488511_10385</name>
</gene>
<feature type="chain" id="PRO_5011492285" description="Peptidase E" evidence="1">
    <location>
        <begin position="21"/>
        <end position="168"/>
    </location>
</feature>
<name>A0A1I0SSQ4_9SPHI</name>
<dbReference type="Proteomes" id="UP000198836">
    <property type="component" value="Unassembled WGS sequence"/>
</dbReference>